<reference evidence="1 2" key="1">
    <citation type="journal article" date="2022" name="New Phytol.">
        <title>Ecological generalism drives hyperdiversity of secondary metabolite gene clusters in xylarialean endophytes.</title>
        <authorList>
            <person name="Franco M.E.E."/>
            <person name="Wisecaver J.H."/>
            <person name="Arnold A.E."/>
            <person name="Ju Y.M."/>
            <person name="Slot J.C."/>
            <person name="Ahrendt S."/>
            <person name="Moore L.P."/>
            <person name="Eastman K.E."/>
            <person name="Scott K."/>
            <person name="Konkel Z."/>
            <person name="Mondo S.J."/>
            <person name="Kuo A."/>
            <person name="Hayes R.D."/>
            <person name="Haridas S."/>
            <person name="Andreopoulos B."/>
            <person name="Riley R."/>
            <person name="LaButti K."/>
            <person name="Pangilinan J."/>
            <person name="Lipzen A."/>
            <person name="Amirebrahimi M."/>
            <person name="Yan J."/>
            <person name="Adam C."/>
            <person name="Keymanesh K."/>
            <person name="Ng V."/>
            <person name="Louie K."/>
            <person name="Northen T."/>
            <person name="Drula E."/>
            <person name="Henrissat B."/>
            <person name="Hsieh H.M."/>
            <person name="Youens-Clark K."/>
            <person name="Lutzoni F."/>
            <person name="Miadlikowska J."/>
            <person name="Eastwood D.C."/>
            <person name="Hamelin R.C."/>
            <person name="Grigoriev I.V."/>
            <person name="U'Ren J.M."/>
        </authorList>
    </citation>
    <scope>NUCLEOTIDE SEQUENCE [LARGE SCALE GENOMIC DNA]</scope>
    <source>
        <strain evidence="1 2">CBS 119005</strain>
    </source>
</reference>
<evidence type="ECO:0000313" key="1">
    <source>
        <dbReference type="EMBL" id="KAI4861053.1"/>
    </source>
</evidence>
<dbReference type="Proteomes" id="UP001497700">
    <property type="component" value="Unassembled WGS sequence"/>
</dbReference>
<gene>
    <name evidence="1" type="ORF">F4820DRAFT_82750</name>
</gene>
<name>A0ACB9YNU8_9PEZI</name>
<keyword evidence="2" id="KW-1185">Reference proteome</keyword>
<comment type="caution">
    <text evidence="1">The sequence shown here is derived from an EMBL/GenBank/DDBJ whole genome shotgun (WGS) entry which is preliminary data.</text>
</comment>
<protein>
    <submittedName>
        <fullName evidence="1">Transferase family-domain-containing protein</fullName>
    </submittedName>
</protein>
<keyword evidence="1" id="KW-0808">Transferase</keyword>
<evidence type="ECO:0000313" key="2">
    <source>
        <dbReference type="Proteomes" id="UP001497700"/>
    </source>
</evidence>
<dbReference type="EMBL" id="MU393564">
    <property type="protein sequence ID" value="KAI4861053.1"/>
    <property type="molecule type" value="Genomic_DNA"/>
</dbReference>
<organism evidence="1 2">
    <name type="scientific">Hypoxylon rubiginosum</name>
    <dbReference type="NCBI Taxonomy" id="110542"/>
    <lineage>
        <taxon>Eukaryota</taxon>
        <taxon>Fungi</taxon>
        <taxon>Dikarya</taxon>
        <taxon>Ascomycota</taxon>
        <taxon>Pezizomycotina</taxon>
        <taxon>Sordariomycetes</taxon>
        <taxon>Xylariomycetidae</taxon>
        <taxon>Xylariales</taxon>
        <taxon>Hypoxylaceae</taxon>
        <taxon>Hypoxylon</taxon>
    </lineage>
</organism>
<accession>A0ACB9YNU8</accession>
<proteinExistence type="predicted"/>
<sequence>MPSEYASKIPAAIPLEKAGPKGYIRQVFPLELSNDYNLDEVFQILRAGLEAAKERIPTLACEGVPDPDAKQAGVLKLQKFNDYESIKSKDLRETFPHTFQEIKAKKFPVSAFPGDLLCRRFTWPSPGERLPVADIQANFIPGGLLLSCCFFHVFGDANSYFTWLETWAEECRRIQGLEGKERSELPDVMFTDREKHMKPQGKNPGKVEDHPEIVVLPFTPEGAPPKMVSKEHVGQIFYFSPENLKKLKVDASPANAAEPTDVAYISTNDAISALMWRSVMAAQFPVEDLQDDPTSIFNIAIDGRQRTDPPVHPRVLGNWLGWVVQQMSIRKMLTTANLADVAAVIRKAMLGLNSQYVDDVSTLFEGVVDVNRVVATAFLDVPGFNCVQTSWINLELYGLNWGKKVGGNILAVRSPDIGIINGGSAVLPVLPDGGIEMLIGVESKCLPRLLADPLLAKYTEAITF</sequence>